<dbReference type="SUPFAM" id="SSF56601">
    <property type="entry name" value="beta-lactamase/transpeptidase-like"/>
    <property type="match status" value="1"/>
</dbReference>
<dbReference type="EMBL" id="BAABBV010000001">
    <property type="protein sequence ID" value="GAA4164053.1"/>
    <property type="molecule type" value="Genomic_DNA"/>
</dbReference>
<dbReference type="PANTHER" id="PTHR35333:SF3">
    <property type="entry name" value="BETA-LACTAMASE-TYPE TRANSPEPTIDASE FOLD CONTAINING PROTEIN"/>
    <property type="match status" value="1"/>
</dbReference>
<accession>A0ABP7ZM77</accession>
<dbReference type="Pfam" id="PF13354">
    <property type="entry name" value="Beta-lactamase2"/>
    <property type="match status" value="1"/>
</dbReference>
<keyword evidence="3" id="KW-1185">Reference proteome</keyword>
<reference evidence="2" key="1">
    <citation type="journal article" date="2014" name="Int. J. Syst. Evol. Microbiol.">
        <title>Complete genome of a new Firmicutes species belonging to the dominant human colonic microbiota ('Ruminococcus bicirculans') reveals two chromosomes and a selective capacity to utilize plant glucans.</title>
        <authorList>
            <consortium name="NISC Comparative Sequencing Program"/>
            <person name="Wegmann U."/>
            <person name="Louis P."/>
            <person name="Goesmann A."/>
            <person name="Henrissat B."/>
            <person name="Duncan S.H."/>
            <person name="Flint H.J."/>
        </authorList>
    </citation>
    <scope>NUCLEOTIDE SEQUENCE</scope>
    <source>
        <strain evidence="2">JCM 17590</strain>
    </source>
</reference>
<reference evidence="2" key="2">
    <citation type="submission" date="2023-12" db="EMBL/GenBank/DDBJ databases">
        <authorList>
            <person name="Sun Q."/>
            <person name="Inoue M."/>
        </authorList>
    </citation>
    <scope>NUCLEOTIDE SEQUENCE</scope>
    <source>
        <strain evidence="2">JCM 17590</strain>
    </source>
</reference>
<evidence type="ECO:0000313" key="3">
    <source>
        <dbReference type="Proteomes" id="UP001415169"/>
    </source>
</evidence>
<dbReference type="InterPro" id="IPR045155">
    <property type="entry name" value="Beta-lactam_cat"/>
</dbReference>
<organism evidence="2 3">
    <name type="scientific">Gryllotalpicola daejeonensis</name>
    <dbReference type="NCBI Taxonomy" id="993087"/>
    <lineage>
        <taxon>Bacteria</taxon>
        <taxon>Bacillati</taxon>
        <taxon>Actinomycetota</taxon>
        <taxon>Actinomycetes</taxon>
        <taxon>Micrococcales</taxon>
        <taxon>Microbacteriaceae</taxon>
        <taxon>Gryllotalpicola</taxon>
    </lineage>
</organism>
<dbReference type="InterPro" id="IPR012338">
    <property type="entry name" value="Beta-lactam/transpept-like"/>
</dbReference>
<protein>
    <submittedName>
        <fullName evidence="2">Serine hydrolase</fullName>
    </submittedName>
</protein>
<dbReference type="RefSeq" id="WP_344792161.1">
    <property type="nucleotide sequence ID" value="NZ_BAABBV010000001.1"/>
</dbReference>
<proteinExistence type="predicted"/>
<dbReference type="InterPro" id="IPR000871">
    <property type="entry name" value="Beta-lactam_class-A"/>
</dbReference>
<dbReference type="PANTHER" id="PTHR35333">
    <property type="entry name" value="BETA-LACTAMASE"/>
    <property type="match status" value="1"/>
</dbReference>
<comment type="caution">
    <text evidence="2">The sequence shown here is derived from an EMBL/GenBank/DDBJ whole genome shotgun (WGS) entry which is preliminary data.</text>
</comment>
<evidence type="ECO:0000259" key="1">
    <source>
        <dbReference type="Pfam" id="PF13354"/>
    </source>
</evidence>
<feature type="domain" description="Beta-lactamase class A catalytic" evidence="1">
    <location>
        <begin position="30"/>
        <end position="273"/>
    </location>
</feature>
<dbReference type="Proteomes" id="UP001415169">
    <property type="component" value="Unassembled WGS sequence"/>
</dbReference>
<evidence type="ECO:0000313" key="2">
    <source>
        <dbReference type="EMBL" id="GAA4164053.1"/>
    </source>
</evidence>
<sequence>MTTGFSNATGSAIARAQASLAAAGLRGAALVRNVDTGAEIGFDIDVLFPMASLVKVPLVATVLDEAARGRLDLTRRVRIDDDNRAPGWTGISRFTQPVDIALSDLLYLSIAASDNAAAELLHEVAPAAIVNRWLGDVGVAGIVVRHPIGELYKTLADRVSDSDARLVHELVVAADLSGSAQVLPQLDVAAANVCSARAFADLLTSLWAGGIEETVAAPVRELLGANMFQQRLAPEFTSESSTWSSKTGSFLHLRHEAGVVQHRSGERYAVVVLARGSTSGAFHPTADQAMGRAARELHDALLHGGL</sequence>
<gene>
    <name evidence="2" type="ORF">GCM10022286_25370</name>
</gene>
<dbReference type="GO" id="GO:0016787">
    <property type="term" value="F:hydrolase activity"/>
    <property type="evidence" value="ECO:0007669"/>
    <property type="project" value="UniProtKB-KW"/>
</dbReference>
<name>A0ABP7ZM77_9MICO</name>
<keyword evidence="2" id="KW-0378">Hydrolase</keyword>
<dbReference type="Gene3D" id="3.40.710.10">
    <property type="entry name" value="DD-peptidase/beta-lactamase superfamily"/>
    <property type="match status" value="1"/>
</dbReference>